<evidence type="ECO:0000259" key="1">
    <source>
        <dbReference type="Pfam" id="PF12146"/>
    </source>
</evidence>
<dbReference type="InterPro" id="IPR022742">
    <property type="entry name" value="Hydrolase_4"/>
</dbReference>
<dbReference type="SUPFAM" id="SSF53474">
    <property type="entry name" value="alpha/beta-Hydrolases"/>
    <property type="match status" value="1"/>
</dbReference>
<organism evidence="2 3">
    <name type="scientific">Helicobacter mastomyrinus</name>
    <dbReference type="NCBI Taxonomy" id="287948"/>
    <lineage>
        <taxon>Bacteria</taxon>
        <taxon>Pseudomonadati</taxon>
        <taxon>Campylobacterota</taxon>
        <taxon>Epsilonproteobacteria</taxon>
        <taxon>Campylobacterales</taxon>
        <taxon>Helicobacteraceae</taxon>
        <taxon>Helicobacter</taxon>
    </lineage>
</organism>
<reference evidence="2 3" key="1">
    <citation type="submission" date="2024-02" db="EMBL/GenBank/DDBJ databases">
        <title>Genome and pathogenicity analysis of Helicobacter mastomyrinus isolated from mice.</title>
        <authorList>
            <person name="Zhu L."/>
        </authorList>
    </citation>
    <scope>NUCLEOTIDE SEQUENCE [LARGE SCALE GENOMIC DNA]</scope>
    <source>
        <strain evidence="2 3">Hm-17</strain>
    </source>
</reference>
<dbReference type="InterPro" id="IPR051044">
    <property type="entry name" value="MAG_DAG_Lipase"/>
</dbReference>
<dbReference type="EMBL" id="CP145316">
    <property type="protein sequence ID" value="XAM17644.1"/>
    <property type="molecule type" value="Genomic_DNA"/>
</dbReference>
<keyword evidence="2" id="KW-0378">Hydrolase</keyword>
<sequence length="330" mass="37138">MQDIIIQNNQTFISNKDNLRIFYDVYMPSHSLESPIVVQIAHGMVEHKGRYEWVGTHLAKAGYVVVINDHRAHGKSIDSTCAWGDIGKSTQSKSTQETQGKQSGMHYAIDDMHQLTLITKERFKPSKYVLLGHSMGSLLSRGYIKAYLYELDALILSGSPAYNPLVGLGKALAQILYKCKLHTWGKHFINSLSFGRFNKPFLHNKDEDCAKGGFAWLCRDKDVIAAYRADNACSFVFSLQSFIALFELMQEVHITHNLKGEHFPILIISGNCDSCGDFGRGVEKIAKQYQKSGFDVELKLYGGARHEILNEINKKQVLTDIIGFIQKTLS</sequence>
<proteinExistence type="predicted"/>
<dbReference type="PANTHER" id="PTHR11614">
    <property type="entry name" value="PHOSPHOLIPASE-RELATED"/>
    <property type="match status" value="1"/>
</dbReference>
<keyword evidence="3" id="KW-1185">Reference proteome</keyword>
<dbReference type="InterPro" id="IPR029058">
    <property type="entry name" value="AB_hydrolase_fold"/>
</dbReference>
<protein>
    <submittedName>
        <fullName evidence="2">Alpha/beta hydrolase</fullName>
    </submittedName>
</protein>
<dbReference type="GO" id="GO:0016787">
    <property type="term" value="F:hydrolase activity"/>
    <property type="evidence" value="ECO:0007669"/>
    <property type="project" value="UniProtKB-KW"/>
</dbReference>
<dbReference type="RefSeq" id="WP_295698544.1">
    <property type="nucleotide sequence ID" value="NZ_CP145316.1"/>
</dbReference>
<feature type="domain" description="Serine aminopeptidase S33" evidence="1">
    <location>
        <begin position="37"/>
        <end position="312"/>
    </location>
</feature>
<dbReference type="Proteomes" id="UP001434737">
    <property type="component" value="Chromosome"/>
</dbReference>
<evidence type="ECO:0000313" key="3">
    <source>
        <dbReference type="Proteomes" id="UP001434737"/>
    </source>
</evidence>
<dbReference type="Gene3D" id="3.40.50.1820">
    <property type="entry name" value="alpha/beta hydrolase"/>
    <property type="match status" value="1"/>
</dbReference>
<accession>A0ABZ3F6F2</accession>
<name>A0ABZ3F6F2_9HELI</name>
<dbReference type="Pfam" id="PF12146">
    <property type="entry name" value="Hydrolase_4"/>
    <property type="match status" value="1"/>
</dbReference>
<evidence type="ECO:0000313" key="2">
    <source>
        <dbReference type="EMBL" id="XAM17644.1"/>
    </source>
</evidence>
<gene>
    <name evidence="2" type="ORF">V3I05_08110</name>
</gene>